<dbReference type="InterPro" id="IPR000028">
    <property type="entry name" value="Chloroperoxidase"/>
</dbReference>
<evidence type="ECO:0000259" key="9">
    <source>
        <dbReference type="PROSITE" id="PS51405"/>
    </source>
</evidence>
<dbReference type="PANTHER" id="PTHR33577:SF1">
    <property type="entry name" value="HEME HALOPEROXIDASE FAMILY PROFILE DOMAIN-CONTAINING PROTEIN"/>
    <property type="match status" value="1"/>
</dbReference>
<evidence type="ECO:0000313" key="10">
    <source>
        <dbReference type="EMBL" id="CAE6449545.1"/>
    </source>
</evidence>
<keyword evidence="4" id="KW-0479">Metal-binding</keyword>
<keyword evidence="6" id="KW-0408">Iron</keyword>
<organism evidence="10 11">
    <name type="scientific">Rhizoctonia solani</name>
    <dbReference type="NCBI Taxonomy" id="456999"/>
    <lineage>
        <taxon>Eukaryota</taxon>
        <taxon>Fungi</taxon>
        <taxon>Dikarya</taxon>
        <taxon>Basidiomycota</taxon>
        <taxon>Agaricomycotina</taxon>
        <taxon>Agaricomycetes</taxon>
        <taxon>Cantharellales</taxon>
        <taxon>Ceratobasidiaceae</taxon>
        <taxon>Rhizoctonia</taxon>
    </lineage>
</organism>
<dbReference type="Pfam" id="PF01328">
    <property type="entry name" value="Peroxidase_2"/>
    <property type="match status" value="1"/>
</dbReference>
<keyword evidence="2" id="KW-0575">Peroxidase</keyword>
<comment type="cofactor">
    <cofactor evidence="1">
        <name>heme b</name>
        <dbReference type="ChEBI" id="CHEBI:60344"/>
    </cofactor>
</comment>
<accession>A0A8H3B6Y9</accession>
<gene>
    <name evidence="10" type="ORF">RDB_LOCUS77656</name>
</gene>
<evidence type="ECO:0000313" key="11">
    <source>
        <dbReference type="Proteomes" id="UP000663826"/>
    </source>
</evidence>
<dbReference type="Gene3D" id="1.10.489.10">
    <property type="entry name" value="Chloroperoxidase-like"/>
    <property type="match status" value="1"/>
</dbReference>
<feature type="chain" id="PRO_5034722715" description="Heme haloperoxidase family profile domain-containing protein" evidence="8">
    <location>
        <begin position="21"/>
        <end position="198"/>
    </location>
</feature>
<feature type="domain" description="Heme haloperoxidase family profile" evidence="9">
    <location>
        <begin position="32"/>
        <end position="198"/>
    </location>
</feature>
<name>A0A8H3B6Y9_9AGAM</name>
<sequence length="198" mass="20991">MRFLSTAIPFILAASAVAFAAMDNYIPTGTAPGCPYAANAAKLKRQSNGASPTVANFDPIKQKVDALANHGYIPHNGVASLLETVEAAYDVFGIDKVLAMMLVTYAIIFTGSPATLTWSIGESPGGLVIPPLLSAPQGLSGSHNKYEGDASATRADIHTGDPNSLNNTLFRQLYGLQPEGPDANFDYDIVVQHRVSRR</sequence>
<feature type="signal peptide" evidence="8">
    <location>
        <begin position="1"/>
        <end position="20"/>
    </location>
</feature>
<evidence type="ECO:0000256" key="8">
    <source>
        <dbReference type="SAM" id="SignalP"/>
    </source>
</evidence>
<dbReference type="PANTHER" id="PTHR33577">
    <property type="entry name" value="STERIGMATOCYSTIN BIOSYNTHESIS PEROXIDASE STCC-RELATED"/>
    <property type="match status" value="1"/>
</dbReference>
<evidence type="ECO:0000256" key="5">
    <source>
        <dbReference type="ARBA" id="ARBA00023002"/>
    </source>
</evidence>
<keyword evidence="3" id="KW-0349">Heme</keyword>
<comment type="caution">
    <text evidence="10">The sequence shown here is derived from an EMBL/GenBank/DDBJ whole genome shotgun (WGS) entry which is preliminary data.</text>
</comment>
<dbReference type="InterPro" id="IPR036851">
    <property type="entry name" value="Chloroperoxidase-like_sf"/>
</dbReference>
<reference evidence="10" key="1">
    <citation type="submission" date="2021-01" db="EMBL/GenBank/DDBJ databases">
        <authorList>
            <person name="Kaushik A."/>
        </authorList>
    </citation>
    <scope>NUCLEOTIDE SEQUENCE</scope>
    <source>
        <strain evidence="10">AG1-1B</strain>
    </source>
</reference>
<feature type="non-terminal residue" evidence="10">
    <location>
        <position position="1"/>
    </location>
</feature>
<dbReference type="Proteomes" id="UP000663826">
    <property type="component" value="Unassembled WGS sequence"/>
</dbReference>
<protein>
    <recommendedName>
        <fullName evidence="9">Heme haloperoxidase family profile domain-containing protein</fullName>
    </recommendedName>
</protein>
<evidence type="ECO:0000256" key="3">
    <source>
        <dbReference type="ARBA" id="ARBA00022617"/>
    </source>
</evidence>
<evidence type="ECO:0000256" key="6">
    <source>
        <dbReference type="ARBA" id="ARBA00023004"/>
    </source>
</evidence>
<dbReference type="AlphaFoldDB" id="A0A8H3B6Y9"/>
<evidence type="ECO:0000256" key="2">
    <source>
        <dbReference type="ARBA" id="ARBA00022559"/>
    </source>
</evidence>
<dbReference type="GO" id="GO:0004601">
    <property type="term" value="F:peroxidase activity"/>
    <property type="evidence" value="ECO:0007669"/>
    <property type="project" value="UniProtKB-KW"/>
</dbReference>
<evidence type="ECO:0000256" key="1">
    <source>
        <dbReference type="ARBA" id="ARBA00001970"/>
    </source>
</evidence>
<comment type="similarity">
    <text evidence="7">Belongs to the chloroperoxidase family.</text>
</comment>
<dbReference type="EMBL" id="CAJMWQ010001406">
    <property type="protein sequence ID" value="CAE6449545.1"/>
    <property type="molecule type" value="Genomic_DNA"/>
</dbReference>
<dbReference type="GO" id="GO:0046872">
    <property type="term" value="F:metal ion binding"/>
    <property type="evidence" value="ECO:0007669"/>
    <property type="project" value="UniProtKB-KW"/>
</dbReference>
<proteinExistence type="inferred from homology"/>
<evidence type="ECO:0000256" key="4">
    <source>
        <dbReference type="ARBA" id="ARBA00022723"/>
    </source>
</evidence>
<evidence type="ECO:0000256" key="7">
    <source>
        <dbReference type="ARBA" id="ARBA00025795"/>
    </source>
</evidence>
<dbReference type="PROSITE" id="PS51405">
    <property type="entry name" value="HEME_HALOPEROXIDASE"/>
    <property type="match status" value="1"/>
</dbReference>
<keyword evidence="8" id="KW-0732">Signal</keyword>
<keyword evidence="5" id="KW-0560">Oxidoreductase</keyword>
<dbReference type="SUPFAM" id="SSF47571">
    <property type="entry name" value="Cloroperoxidase"/>
    <property type="match status" value="1"/>
</dbReference>